<accession>A0A3P5XMV8</accession>
<dbReference type="Pfam" id="PF01755">
    <property type="entry name" value="Glyco_transf_25"/>
    <property type="match status" value="1"/>
</dbReference>
<dbReference type="Proteomes" id="UP000277498">
    <property type="component" value="Unassembled WGS sequence"/>
</dbReference>
<protein>
    <submittedName>
        <fullName evidence="2">Glycosyltransferase family 25 (LPS biosynthesis protein)</fullName>
    </submittedName>
</protein>
<dbReference type="RefSeq" id="WP_233352243.1">
    <property type="nucleotide sequence ID" value="NZ_UXAW01000087.1"/>
</dbReference>
<name>A0A3P5XMV8_9RHOB</name>
<dbReference type="InterPro" id="IPR002654">
    <property type="entry name" value="Glyco_trans_25"/>
</dbReference>
<proteinExistence type="predicted"/>
<feature type="domain" description="Glycosyl transferase family 25" evidence="1">
    <location>
        <begin position="12"/>
        <end position="129"/>
    </location>
</feature>
<dbReference type="GO" id="GO:0016740">
    <property type="term" value="F:transferase activity"/>
    <property type="evidence" value="ECO:0007669"/>
    <property type="project" value="UniProtKB-KW"/>
</dbReference>
<dbReference type="CDD" id="cd06532">
    <property type="entry name" value="Glyco_transf_25"/>
    <property type="match status" value="1"/>
</dbReference>
<reference evidence="2 3" key="1">
    <citation type="submission" date="2018-11" db="EMBL/GenBank/DDBJ databases">
        <authorList>
            <person name="Criscuolo A."/>
        </authorList>
    </citation>
    <scope>NUCLEOTIDE SEQUENCE [LARGE SCALE GENOMIC DNA]</scope>
    <source>
        <strain evidence="2">ACIP111625</strain>
    </source>
</reference>
<gene>
    <name evidence="2" type="ORF">XINFAN_03034</name>
</gene>
<evidence type="ECO:0000313" key="2">
    <source>
        <dbReference type="EMBL" id="VDC31660.1"/>
    </source>
</evidence>
<keyword evidence="2" id="KW-0808">Transferase</keyword>
<dbReference type="EMBL" id="UXAW01000087">
    <property type="protein sequence ID" value="VDC31660.1"/>
    <property type="molecule type" value="Genomic_DNA"/>
</dbReference>
<sequence length="258" mass="29333">MSAVRGDLGVWWINLDRAEERRRQMEERLARLDLDAERFSAIDGRAAPDLVAQSLDAAAFRRNMGRAALPAEVGCYLSHLAVWKKFLADGRPFALVLEDDVVFHDDFLAALGAALDHSDRWDMLKLNRIRAKLPVRQGRAGEWDLNAYLGPATGFGAYLITRDLALRLVPRMLPMTMPVDYEATRWWAHDFRLLGLEPFPSHVDDGGVSTITGRNFAGVVKPPRHRRLGNYAMRAGNYPRRLWGMIRRGMFPAPKQRR</sequence>
<organism evidence="2 3">
    <name type="scientific">Pseudogemmobacter humi</name>
    <dbReference type="NCBI Taxonomy" id="2483812"/>
    <lineage>
        <taxon>Bacteria</taxon>
        <taxon>Pseudomonadati</taxon>
        <taxon>Pseudomonadota</taxon>
        <taxon>Alphaproteobacteria</taxon>
        <taxon>Rhodobacterales</taxon>
        <taxon>Paracoccaceae</taxon>
        <taxon>Pseudogemmobacter</taxon>
    </lineage>
</organism>
<dbReference type="AlphaFoldDB" id="A0A3P5XMV8"/>
<evidence type="ECO:0000313" key="3">
    <source>
        <dbReference type="Proteomes" id="UP000277498"/>
    </source>
</evidence>
<evidence type="ECO:0000259" key="1">
    <source>
        <dbReference type="Pfam" id="PF01755"/>
    </source>
</evidence>
<keyword evidence="3" id="KW-1185">Reference proteome</keyword>